<dbReference type="Gene3D" id="1.25.40.20">
    <property type="entry name" value="Ankyrin repeat-containing domain"/>
    <property type="match status" value="1"/>
</dbReference>
<name>A0A835CYR7_TETSI</name>
<dbReference type="SMART" id="SM00248">
    <property type="entry name" value="ANK"/>
    <property type="match status" value="4"/>
</dbReference>
<dbReference type="Pfam" id="PF12796">
    <property type="entry name" value="Ank_2"/>
    <property type="match status" value="1"/>
</dbReference>
<dbReference type="InterPro" id="IPR036770">
    <property type="entry name" value="Ankyrin_rpt-contain_sf"/>
</dbReference>
<dbReference type="AlphaFoldDB" id="A0A835CYR7"/>
<organism evidence="2 3">
    <name type="scientific">Tetracentron sinense</name>
    <name type="common">Spur-leaf</name>
    <dbReference type="NCBI Taxonomy" id="13715"/>
    <lineage>
        <taxon>Eukaryota</taxon>
        <taxon>Viridiplantae</taxon>
        <taxon>Streptophyta</taxon>
        <taxon>Embryophyta</taxon>
        <taxon>Tracheophyta</taxon>
        <taxon>Spermatophyta</taxon>
        <taxon>Magnoliopsida</taxon>
        <taxon>Trochodendrales</taxon>
        <taxon>Trochodendraceae</taxon>
        <taxon>Tetracentron</taxon>
    </lineage>
</organism>
<gene>
    <name evidence="2" type="ORF">HHK36_030515</name>
</gene>
<dbReference type="EMBL" id="JABCRI010000024">
    <property type="protein sequence ID" value="KAF8377142.1"/>
    <property type="molecule type" value="Genomic_DNA"/>
</dbReference>
<reference evidence="2 3" key="1">
    <citation type="submission" date="2020-04" db="EMBL/GenBank/DDBJ databases">
        <title>Plant Genome Project.</title>
        <authorList>
            <person name="Zhang R.-G."/>
        </authorList>
    </citation>
    <scope>NUCLEOTIDE SEQUENCE [LARGE SCALE GENOMIC DNA]</scope>
    <source>
        <strain evidence="2">YNK0</strain>
        <tissue evidence="2">Leaf</tissue>
    </source>
</reference>
<dbReference type="OrthoDB" id="1880601at2759"/>
<sequence length="437" mass="48080">MGVGPLLNEGKTLGGISVINKGVGDTWDRSRGSWNSRGSCCDMETTKLAYNAIVPDILGENNYEIWKVCLKNFLLAEDLWDIVNGTKPKPKDFQLEFKTWQMKNAKALHAIQISCGPHVFSQIKELDSAKAAWDHLASTHQPPSEEMILPSVTEVSSTGQGITNNDYIENLPLFKAVFHNDWKKAKEFIDLHPHVVNDIISTTGETALHIAAISEHLRIVEELVELMPEKSLELKNEVGNTALHLVALCGITKMAEAMVKKNRNLLCIADRSGVIPVALASSCGHKDMVRYLYLVTPKEELNPETSDNGVPLLTFSIFADMYDIALDLLQSYPRLATIVDFNGTSAVFVLAQKQSAFPSGSQHGFWQRWIYSYTRPLRCKLDNQIDGKIIYIEIAGGGVAACNVTTMDVLATMSLRDNVVAGVGLTGNVTGCGKELC</sequence>
<proteinExistence type="predicted"/>
<dbReference type="Pfam" id="PF14223">
    <property type="entry name" value="Retrotran_gag_2"/>
    <property type="match status" value="1"/>
</dbReference>
<evidence type="ECO:0000313" key="3">
    <source>
        <dbReference type="Proteomes" id="UP000655225"/>
    </source>
</evidence>
<protein>
    <recommendedName>
        <fullName evidence="4">DUF4219 domain-containing protein</fullName>
    </recommendedName>
</protein>
<evidence type="ECO:0000256" key="1">
    <source>
        <dbReference type="PROSITE-ProRule" id="PRU00023"/>
    </source>
</evidence>
<dbReference type="SUPFAM" id="SSF48403">
    <property type="entry name" value="Ankyrin repeat"/>
    <property type="match status" value="1"/>
</dbReference>
<keyword evidence="3" id="KW-1185">Reference proteome</keyword>
<feature type="repeat" description="ANK" evidence="1">
    <location>
        <begin position="203"/>
        <end position="225"/>
    </location>
</feature>
<dbReference type="Proteomes" id="UP000655225">
    <property type="component" value="Unassembled WGS sequence"/>
</dbReference>
<accession>A0A835CYR7</accession>
<dbReference type="PANTHER" id="PTHR47303:SF1">
    <property type="entry name" value="NF-KAPPA-B INHIBITOR BETA"/>
    <property type="match status" value="1"/>
</dbReference>
<dbReference type="InterPro" id="IPR002110">
    <property type="entry name" value="Ankyrin_rpt"/>
</dbReference>
<dbReference type="OMA" id="HAINISC"/>
<comment type="caution">
    <text evidence="2">The sequence shown here is derived from an EMBL/GenBank/DDBJ whole genome shotgun (WGS) entry which is preliminary data.</text>
</comment>
<dbReference type="PROSITE" id="PS50088">
    <property type="entry name" value="ANK_REPEAT"/>
    <property type="match status" value="1"/>
</dbReference>
<evidence type="ECO:0000313" key="2">
    <source>
        <dbReference type="EMBL" id="KAF8377142.1"/>
    </source>
</evidence>
<dbReference type="PANTHER" id="PTHR47303">
    <property type="match status" value="1"/>
</dbReference>
<keyword evidence="1" id="KW-0040">ANK repeat</keyword>
<dbReference type="PROSITE" id="PS50297">
    <property type="entry name" value="ANK_REP_REGION"/>
    <property type="match status" value="1"/>
</dbReference>
<evidence type="ECO:0008006" key="4">
    <source>
        <dbReference type="Google" id="ProtNLM"/>
    </source>
</evidence>